<dbReference type="AlphaFoldDB" id="A0A5C5Z4C3"/>
<name>A0A5C5Z4C3_9BACT</name>
<dbReference type="EMBL" id="SJPJ01000001">
    <property type="protein sequence ID" value="TWT82229.1"/>
    <property type="molecule type" value="Genomic_DNA"/>
</dbReference>
<keyword evidence="1" id="KW-1133">Transmembrane helix</keyword>
<keyword evidence="3" id="KW-1185">Reference proteome</keyword>
<dbReference type="RefSeq" id="WP_146398606.1">
    <property type="nucleotide sequence ID" value="NZ_SJPJ01000001.1"/>
</dbReference>
<dbReference type="Proteomes" id="UP000315010">
    <property type="component" value="Unassembled WGS sequence"/>
</dbReference>
<proteinExistence type="predicted"/>
<accession>A0A5C5Z4C3</accession>
<gene>
    <name evidence="2" type="ORF">CA13_36900</name>
</gene>
<organism evidence="2 3">
    <name type="scientific">Novipirellula herctigrandis</name>
    <dbReference type="NCBI Taxonomy" id="2527986"/>
    <lineage>
        <taxon>Bacteria</taxon>
        <taxon>Pseudomonadati</taxon>
        <taxon>Planctomycetota</taxon>
        <taxon>Planctomycetia</taxon>
        <taxon>Pirellulales</taxon>
        <taxon>Pirellulaceae</taxon>
        <taxon>Novipirellula</taxon>
    </lineage>
</organism>
<evidence type="ECO:0000313" key="2">
    <source>
        <dbReference type="EMBL" id="TWT82229.1"/>
    </source>
</evidence>
<comment type="caution">
    <text evidence="2">The sequence shown here is derived from an EMBL/GenBank/DDBJ whole genome shotgun (WGS) entry which is preliminary data.</text>
</comment>
<protein>
    <submittedName>
        <fullName evidence="2">Uncharacterized protein</fullName>
    </submittedName>
</protein>
<feature type="transmembrane region" description="Helical" evidence="1">
    <location>
        <begin position="74"/>
        <end position="94"/>
    </location>
</feature>
<sequence length="188" mass="20864">MPKRRFESSAGTRRDLTPAQKWPHVTLPTSPFVELGFPVGTIFWYATLFRFAYKRRRQNLLLATASNELKLPKRNSFIAGFACAFFAMATYYVWNPSDVLGGVHAESPNGLYHCWVMAPLSPAFGGAYEITVIQTKASTVVRRAEVSMLPTEQTVSLRGGGGAVVWDPGNAFVDIHTSGKILIRIWVP</sequence>
<evidence type="ECO:0000313" key="3">
    <source>
        <dbReference type="Proteomes" id="UP000315010"/>
    </source>
</evidence>
<keyword evidence="1" id="KW-0472">Membrane</keyword>
<keyword evidence="1" id="KW-0812">Transmembrane</keyword>
<evidence type="ECO:0000256" key="1">
    <source>
        <dbReference type="SAM" id="Phobius"/>
    </source>
</evidence>
<feature type="transmembrane region" description="Helical" evidence="1">
    <location>
        <begin position="35"/>
        <end position="53"/>
    </location>
</feature>
<reference evidence="2 3" key="1">
    <citation type="submission" date="2019-02" db="EMBL/GenBank/DDBJ databases">
        <title>Deep-cultivation of Planctomycetes and their phenomic and genomic characterization uncovers novel biology.</title>
        <authorList>
            <person name="Wiegand S."/>
            <person name="Jogler M."/>
            <person name="Boedeker C."/>
            <person name="Pinto D."/>
            <person name="Vollmers J."/>
            <person name="Rivas-Marin E."/>
            <person name="Kohn T."/>
            <person name="Peeters S.H."/>
            <person name="Heuer A."/>
            <person name="Rast P."/>
            <person name="Oberbeckmann S."/>
            <person name="Bunk B."/>
            <person name="Jeske O."/>
            <person name="Meyerdierks A."/>
            <person name="Storesund J.E."/>
            <person name="Kallscheuer N."/>
            <person name="Luecker S."/>
            <person name="Lage O.M."/>
            <person name="Pohl T."/>
            <person name="Merkel B.J."/>
            <person name="Hornburger P."/>
            <person name="Mueller R.-W."/>
            <person name="Bruemmer F."/>
            <person name="Labrenz M."/>
            <person name="Spormann A.M."/>
            <person name="Op Den Camp H."/>
            <person name="Overmann J."/>
            <person name="Amann R."/>
            <person name="Jetten M.S.M."/>
            <person name="Mascher T."/>
            <person name="Medema M.H."/>
            <person name="Devos D.P."/>
            <person name="Kaster A.-K."/>
            <person name="Ovreas L."/>
            <person name="Rohde M."/>
            <person name="Galperin M.Y."/>
            <person name="Jogler C."/>
        </authorList>
    </citation>
    <scope>NUCLEOTIDE SEQUENCE [LARGE SCALE GENOMIC DNA]</scope>
    <source>
        <strain evidence="2 3">CA13</strain>
    </source>
</reference>